<comment type="similarity">
    <text evidence="2 9">Belongs to the class-II aminoacyl-tRNA synthetase family. Type 2 subfamily.</text>
</comment>
<keyword evidence="6 9" id="KW-0067">ATP-binding</keyword>
<feature type="site" description="Important for tRNA non-discrimination" evidence="9">
    <location>
        <position position="83"/>
    </location>
</feature>
<dbReference type="PANTHER" id="PTHR43450:SF1">
    <property type="entry name" value="ASPARTATE--TRNA LIGASE, CYTOPLASMIC"/>
    <property type="match status" value="1"/>
</dbReference>
<dbReference type="GO" id="GO:0005829">
    <property type="term" value="C:cytosol"/>
    <property type="evidence" value="ECO:0007669"/>
    <property type="project" value="TreeGrafter"/>
</dbReference>
<protein>
    <recommendedName>
        <fullName evidence="9">Aspartate--tRNA(Asp/Asn) ligase</fullName>
        <ecNumber evidence="9">6.1.1.23</ecNumber>
    </recommendedName>
    <alternativeName>
        <fullName evidence="9">Aspartyl-tRNA synthetase</fullName>
        <shortName evidence="9">AspRS</shortName>
    </alternativeName>
    <alternativeName>
        <fullName evidence="9">Non-discriminating aspartyl-tRNA synthetase</fullName>
        <shortName evidence="9">ND-AspRS</shortName>
    </alternativeName>
</protein>
<dbReference type="GO" id="GO:0003723">
    <property type="term" value="F:RNA binding"/>
    <property type="evidence" value="ECO:0007669"/>
    <property type="project" value="TreeGrafter"/>
</dbReference>
<dbReference type="CDD" id="cd04316">
    <property type="entry name" value="ND_PkAspRS_like_N"/>
    <property type="match status" value="1"/>
</dbReference>
<feature type="domain" description="Aminoacyl-transfer RNA synthetases class-II family profile" evidence="10">
    <location>
        <begin position="135"/>
        <end position="430"/>
    </location>
</feature>
<accession>A0A2T9X2C9</accession>
<comment type="subunit">
    <text evidence="9">Homodimer.</text>
</comment>
<dbReference type="GO" id="GO:0050560">
    <property type="term" value="F:aspartate-tRNA(Asn) ligase activity"/>
    <property type="evidence" value="ECO:0007669"/>
    <property type="project" value="UniProtKB-EC"/>
</dbReference>
<dbReference type="Pfam" id="PF01336">
    <property type="entry name" value="tRNA_anti-codon"/>
    <property type="match status" value="1"/>
</dbReference>
<feature type="region of interest" description="Aspartate" evidence="9">
    <location>
        <begin position="190"/>
        <end position="193"/>
    </location>
</feature>
<dbReference type="NCBIfam" id="NF003483">
    <property type="entry name" value="PRK05159.1"/>
    <property type="match status" value="1"/>
</dbReference>
<comment type="catalytic activity">
    <reaction evidence="9">
        <text>tRNA(Asx) + L-aspartate + ATP = L-aspartyl-tRNA(Asx) + AMP + diphosphate</text>
        <dbReference type="Rhea" id="RHEA:18349"/>
        <dbReference type="Rhea" id="RHEA-COMP:9710"/>
        <dbReference type="Rhea" id="RHEA-COMP:9711"/>
        <dbReference type="ChEBI" id="CHEBI:29991"/>
        <dbReference type="ChEBI" id="CHEBI:30616"/>
        <dbReference type="ChEBI" id="CHEBI:33019"/>
        <dbReference type="ChEBI" id="CHEBI:78442"/>
        <dbReference type="ChEBI" id="CHEBI:78516"/>
        <dbReference type="ChEBI" id="CHEBI:456215"/>
        <dbReference type="EC" id="6.1.1.23"/>
    </reaction>
</comment>
<dbReference type="GO" id="GO:0006422">
    <property type="term" value="P:aspartyl-tRNA aminoacylation"/>
    <property type="evidence" value="ECO:0007669"/>
    <property type="project" value="UniProtKB-UniRule"/>
</dbReference>
<dbReference type="GO" id="GO:0017101">
    <property type="term" value="C:aminoacyl-tRNA synthetase multienzyme complex"/>
    <property type="evidence" value="ECO:0007669"/>
    <property type="project" value="TreeGrafter"/>
</dbReference>
<dbReference type="CDD" id="cd00776">
    <property type="entry name" value="AsxRS_core"/>
    <property type="match status" value="1"/>
</dbReference>
<dbReference type="HAMAP" id="MF_02075">
    <property type="entry name" value="Asp_tRNA_synth_type2"/>
    <property type="match status" value="1"/>
</dbReference>
<evidence type="ECO:0000256" key="5">
    <source>
        <dbReference type="ARBA" id="ARBA00022741"/>
    </source>
</evidence>
<dbReference type="Gene3D" id="3.30.930.10">
    <property type="entry name" value="Bira Bifunctional Protein, Domain 2"/>
    <property type="match status" value="1"/>
</dbReference>
<evidence type="ECO:0000313" key="12">
    <source>
        <dbReference type="Proteomes" id="UP000245638"/>
    </source>
</evidence>
<feature type="binding site" evidence="9">
    <location>
        <position position="356"/>
    </location>
    <ligand>
        <name>Mg(2+)</name>
        <dbReference type="ChEBI" id="CHEBI:18420"/>
        <label>2</label>
    </ligand>
</feature>
<dbReference type="InterPro" id="IPR004364">
    <property type="entry name" value="Aa-tRNA-synt_II"/>
</dbReference>
<keyword evidence="4 9" id="KW-0436">Ligase</keyword>
<evidence type="ECO:0000259" key="10">
    <source>
        <dbReference type="PROSITE" id="PS50862"/>
    </source>
</evidence>
<dbReference type="GO" id="GO:0000287">
    <property type="term" value="F:magnesium ion binding"/>
    <property type="evidence" value="ECO:0007669"/>
    <property type="project" value="UniProtKB-UniRule"/>
</dbReference>
<dbReference type="SUPFAM" id="SSF50249">
    <property type="entry name" value="Nucleic acid-binding proteins"/>
    <property type="match status" value="1"/>
</dbReference>
<evidence type="ECO:0000256" key="9">
    <source>
        <dbReference type="HAMAP-Rule" id="MF_02075"/>
    </source>
</evidence>
<evidence type="ECO:0000256" key="2">
    <source>
        <dbReference type="ARBA" id="ARBA00005312"/>
    </source>
</evidence>
<evidence type="ECO:0000256" key="8">
    <source>
        <dbReference type="ARBA" id="ARBA00023146"/>
    </source>
</evidence>
<feature type="binding site" evidence="9">
    <location>
        <position position="211"/>
    </location>
    <ligand>
        <name>L-aspartate</name>
        <dbReference type="ChEBI" id="CHEBI:29991"/>
    </ligand>
</feature>
<dbReference type="Gene3D" id="2.40.50.140">
    <property type="entry name" value="Nucleic acid-binding proteins"/>
    <property type="match status" value="1"/>
</dbReference>
<dbReference type="InterPro" id="IPR002312">
    <property type="entry name" value="Asp/Asn-tRNA-synth_IIb"/>
</dbReference>
<evidence type="ECO:0000256" key="6">
    <source>
        <dbReference type="ARBA" id="ARBA00022840"/>
    </source>
</evidence>
<dbReference type="EMBL" id="QEFD01000232">
    <property type="protein sequence ID" value="PVU74201.1"/>
    <property type="molecule type" value="Genomic_DNA"/>
</dbReference>
<feature type="binding site" evidence="9">
    <location>
        <position position="168"/>
    </location>
    <ligand>
        <name>L-aspartate</name>
        <dbReference type="ChEBI" id="CHEBI:29991"/>
    </ligand>
</feature>
<keyword evidence="7 9" id="KW-0648">Protein biosynthesis</keyword>
<dbReference type="InterPro" id="IPR004523">
    <property type="entry name" value="Asp-tRNA_synthase_2"/>
</dbReference>
<sequence>MLKSDFVAEISPEQDGKEVTVAGWVHTIRDLGGKKFILLRDRSGLGQIVIDKSNTKAFELSKDLTQESVILVKGVVKADKRAPNGVEIHANELEILSKAKAPLPLDVSGKVNADLDTRLRERLLDLRRLEMEAVIKIQSEAIRAFREYLYSQKFVEIFTPKIIATATEGGAQLFPVIYFGKEAFLAQSPQLYKELLAGTIERVFEVAPAWRAEESDTPYHLSEFLSADIEVAFADYNDIMNIVENTLDFMVNRVRSNCQKELKILNHTLPEIKKPIKRITYSEAIEILQSAGVNIKFGDDIGTPEQRILHQKLNEDLYFIIDWPSTARPFYTRRKSNNPELSESFDLIYRWVEIASGSSRNYKREVLEEELKTRGLNIASFEFFLKWFDYGMPPHAGVGIGVQRLMMLFTGLQNVKEISLFPRDKKRLVP</sequence>
<dbReference type="Pfam" id="PF00152">
    <property type="entry name" value="tRNA-synt_2"/>
    <property type="match status" value="1"/>
</dbReference>
<feature type="binding site" evidence="9">
    <location>
        <begin position="211"/>
        <end position="213"/>
    </location>
    <ligand>
        <name>ATP</name>
        <dbReference type="ChEBI" id="CHEBI:30616"/>
    </ligand>
</feature>
<name>A0A2T9X2C9_9CREN</name>
<comment type="caution">
    <text evidence="11">The sequence shown here is derived from an EMBL/GenBank/DDBJ whole genome shotgun (WGS) entry which is preliminary data.</text>
</comment>
<comment type="function">
    <text evidence="9">Aspartyl-tRNA synthetase with relaxed tRNA specificity since it is able to aspartylate not only its cognate tRNA(Asp) but also tRNA(Asn). Reaction proceeds in two steps: L-aspartate is first activated by ATP to form Asp-AMP and then transferred to the acceptor end of tRNA(Asp/Asn).</text>
</comment>
<feature type="binding site" evidence="9">
    <location>
        <position position="356"/>
    </location>
    <ligand>
        <name>L-aspartate</name>
        <dbReference type="ChEBI" id="CHEBI:29991"/>
    </ligand>
</feature>
<evidence type="ECO:0000313" key="11">
    <source>
        <dbReference type="EMBL" id="PVU74201.1"/>
    </source>
</evidence>
<comment type="subcellular location">
    <subcellularLocation>
        <location evidence="1 9">Cytoplasm</location>
    </subcellularLocation>
</comment>
<reference evidence="11 12" key="1">
    <citation type="journal article" date="2015" name="Appl. Environ. Microbiol.">
        <title>Nanoarchaeota, Their Sulfolobales Host, and Nanoarchaeota Virus Distribution across Yellowstone National Park Hot Springs.</title>
        <authorList>
            <person name="Munson-McGee J.H."/>
            <person name="Field E.K."/>
            <person name="Bateson M."/>
            <person name="Rooney C."/>
            <person name="Stepanauskas R."/>
            <person name="Young M.J."/>
        </authorList>
    </citation>
    <scope>NUCLEOTIDE SEQUENCE [LARGE SCALE GENOMIC DNA]</scope>
    <source>
        <strain evidence="11">SCGC AC-742_N10</strain>
    </source>
</reference>
<organism evidence="11 12">
    <name type="scientific">Acidianus hospitalis</name>
    <dbReference type="NCBI Taxonomy" id="563177"/>
    <lineage>
        <taxon>Archaea</taxon>
        <taxon>Thermoproteota</taxon>
        <taxon>Thermoprotei</taxon>
        <taxon>Sulfolobales</taxon>
        <taxon>Sulfolobaceae</taxon>
        <taxon>Acidianus</taxon>
    </lineage>
</organism>
<dbReference type="InterPro" id="IPR006195">
    <property type="entry name" value="aa-tRNA-synth_II"/>
</dbReference>
<dbReference type="Proteomes" id="UP000245638">
    <property type="component" value="Unassembled WGS sequence"/>
</dbReference>
<feature type="binding site" evidence="9">
    <location>
        <position position="353"/>
    </location>
    <ligand>
        <name>ATP</name>
        <dbReference type="ChEBI" id="CHEBI:30616"/>
    </ligand>
</feature>
<evidence type="ECO:0000256" key="4">
    <source>
        <dbReference type="ARBA" id="ARBA00022598"/>
    </source>
</evidence>
<comment type="caution">
    <text evidence="9">Lacks conserved residue(s) required for the propagation of feature annotation.</text>
</comment>
<dbReference type="AlphaFoldDB" id="A0A2T9X2C9"/>
<feature type="binding site" evidence="9">
    <location>
        <position position="353"/>
    </location>
    <ligand>
        <name>Mg(2+)</name>
        <dbReference type="ChEBI" id="CHEBI:18420"/>
        <label>2</label>
    </ligand>
</feature>
<dbReference type="NCBIfam" id="TIGR00458">
    <property type="entry name" value="aspS_nondisc"/>
    <property type="match status" value="1"/>
</dbReference>
<keyword evidence="5 9" id="KW-0547">Nucleotide-binding</keyword>
<feature type="binding site" evidence="9">
    <location>
        <begin position="401"/>
        <end position="404"/>
    </location>
    <ligand>
        <name>ATP</name>
        <dbReference type="ChEBI" id="CHEBI:30616"/>
    </ligand>
</feature>
<feature type="binding site" evidence="9">
    <location>
        <position position="353"/>
    </location>
    <ligand>
        <name>Mg(2+)</name>
        <dbReference type="ChEBI" id="CHEBI:18420"/>
        <label>3</label>
    </ligand>
</feature>
<evidence type="ECO:0000256" key="1">
    <source>
        <dbReference type="ARBA" id="ARBA00004496"/>
    </source>
</evidence>
<gene>
    <name evidence="9" type="primary">aspS</name>
    <name evidence="11" type="ORF">DDW13_08570</name>
</gene>
<evidence type="ECO:0000256" key="7">
    <source>
        <dbReference type="ARBA" id="ARBA00022917"/>
    </source>
</evidence>
<dbReference type="EC" id="6.1.1.23" evidence="9"/>
<keyword evidence="3 9" id="KW-0963">Cytoplasm</keyword>
<feature type="binding site" evidence="9">
    <location>
        <position position="360"/>
    </location>
    <ligand>
        <name>L-aspartate</name>
        <dbReference type="ChEBI" id="CHEBI:29991"/>
    </ligand>
</feature>
<dbReference type="GO" id="GO:0005524">
    <property type="term" value="F:ATP binding"/>
    <property type="evidence" value="ECO:0007669"/>
    <property type="project" value="UniProtKB-UniRule"/>
</dbReference>
<dbReference type="GO" id="GO:0004815">
    <property type="term" value="F:aspartate-tRNA ligase activity"/>
    <property type="evidence" value="ECO:0007669"/>
    <property type="project" value="UniProtKB-UniRule"/>
</dbReference>
<dbReference type="PANTHER" id="PTHR43450">
    <property type="entry name" value="ASPARTYL-TRNA SYNTHETASE"/>
    <property type="match status" value="1"/>
</dbReference>
<keyword evidence="8 9" id="KW-0030">Aminoacyl-tRNA synthetase</keyword>
<dbReference type="SUPFAM" id="SSF55681">
    <property type="entry name" value="Class II aaRS and biotin synthetases"/>
    <property type="match status" value="1"/>
</dbReference>
<dbReference type="PROSITE" id="PS50862">
    <property type="entry name" value="AA_TRNA_LIGASE_II"/>
    <property type="match status" value="1"/>
</dbReference>
<dbReference type="InterPro" id="IPR012340">
    <property type="entry name" value="NA-bd_OB-fold"/>
</dbReference>
<dbReference type="InterPro" id="IPR045864">
    <property type="entry name" value="aa-tRNA-synth_II/BPL/LPL"/>
</dbReference>
<keyword evidence="9" id="KW-0460">Magnesium</keyword>
<evidence type="ECO:0000256" key="3">
    <source>
        <dbReference type="ARBA" id="ARBA00022490"/>
    </source>
</evidence>
<comment type="cofactor">
    <cofactor evidence="9">
        <name>Mg(2+)</name>
        <dbReference type="ChEBI" id="CHEBI:18420"/>
    </cofactor>
    <text evidence="9">Binds 3 Mg(2+) cations per subunit. The strongest magnesium site (Mg1) is bound to the beta- and gamma-phosphates of ATP and four water molecules complete its coordination sphere.</text>
</comment>
<dbReference type="PRINTS" id="PR01042">
    <property type="entry name" value="TRNASYNTHASP"/>
</dbReference>
<dbReference type="FunFam" id="3.30.930.10:FF:000038">
    <property type="entry name" value="Aspartate--tRNA ligase"/>
    <property type="match status" value="1"/>
</dbReference>
<proteinExistence type="inferred from homology"/>
<dbReference type="InterPro" id="IPR004365">
    <property type="entry name" value="NA-bd_OB_tRNA"/>
</dbReference>
<keyword evidence="9" id="KW-0479">Metal-binding</keyword>